<accession>A0AAD7TAJ2</accession>
<evidence type="ECO:0000313" key="1">
    <source>
        <dbReference type="EMBL" id="KAJ8417385.1"/>
    </source>
</evidence>
<dbReference type="Proteomes" id="UP001221898">
    <property type="component" value="Unassembled WGS sequence"/>
</dbReference>
<keyword evidence="2" id="KW-1185">Reference proteome</keyword>
<name>A0AAD7TAJ2_9TELE</name>
<dbReference type="EMBL" id="JAINUG010000004">
    <property type="protein sequence ID" value="KAJ8417385.1"/>
    <property type="molecule type" value="Genomic_DNA"/>
</dbReference>
<sequence>MCSDAHRSAFLCYQPFVLDSPTTDAFSLSAALLFSSGHVPVPCPLLPQNWLSKENVLSINYTFSFRILTMPYQRFVQSCRSGQPRNISARLRGSLDRWQILKYT</sequence>
<organism evidence="1 2">
    <name type="scientific">Aldrovandia affinis</name>
    <dbReference type="NCBI Taxonomy" id="143900"/>
    <lineage>
        <taxon>Eukaryota</taxon>
        <taxon>Metazoa</taxon>
        <taxon>Chordata</taxon>
        <taxon>Craniata</taxon>
        <taxon>Vertebrata</taxon>
        <taxon>Euteleostomi</taxon>
        <taxon>Actinopterygii</taxon>
        <taxon>Neopterygii</taxon>
        <taxon>Teleostei</taxon>
        <taxon>Notacanthiformes</taxon>
        <taxon>Halosauridae</taxon>
        <taxon>Aldrovandia</taxon>
    </lineage>
</organism>
<proteinExistence type="predicted"/>
<evidence type="ECO:0000313" key="2">
    <source>
        <dbReference type="Proteomes" id="UP001221898"/>
    </source>
</evidence>
<protein>
    <submittedName>
        <fullName evidence="1">Uncharacterized protein</fullName>
    </submittedName>
</protein>
<reference evidence="1" key="1">
    <citation type="journal article" date="2023" name="Science">
        <title>Genome structures resolve the early diversification of teleost fishes.</title>
        <authorList>
            <person name="Parey E."/>
            <person name="Louis A."/>
            <person name="Montfort J."/>
            <person name="Bouchez O."/>
            <person name="Roques C."/>
            <person name="Iampietro C."/>
            <person name="Lluch J."/>
            <person name="Castinel A."/>
            <person name="Donnadieu C."/>
            <person name="Desvignes T."/>
            <person name="Floi Bucao C."/>
            <person name="Jouanno E."/>
            <person name="Wen M."/>
            <person name="Mejri S."/>
            <person name="Dirks R."/>
            <person name="Jansen H."/>
            <person name="Henkel C."/>
            <person name="Chen W.J."/>
            <person name="Zahm M."/>
            <person name="Cabau C."/>
            <person name="Klopp C."/>
            <person name="Thompson A.W."/>
            <person name="Robinson-Rechavi M."/>
            <person name="Braasch I."/>
            <person name="Lecointre G."/>
            <person name="Bobe J."/>
            <person name="Postlethwait J.H."/>
            <person name="Berthelot C."/>
            <person name="Roest Crollius H."/>
            <person name="Guiguen Y."/>
        </authorList>
    </citation>
    <scope>NUCLEOTIDE SEQUENCE</scope>
    <source>
        <strain evidence="1">NC1722</strain>
    </source>
</reference>
<gene>
    <name evidence="1" type="ORF">AAFF_G00286120</name>
</gene>
<dbReference type="AlphaFoldDB" id="A0AAD7TAJ2"/>
<comment type="caution">
    <text evidence="1">The sequence shown here is derived from an EMBL/GenBank/DDBJ whole genome shotgun (WGS) entry which is preliminary data.</text>
</comment>